<keyword evidence="7 10" id="KW-0443">Lipid metabolism</keyword>
<evidence type="ECO:0000313" key="12">
    <source>
        <dbReference type="Proteomes" id="UP001208570"/>
    </source>
</evidence>
<dbReference type="EC" id="2.3.1.199" evidence="10"/>
<evidence type="ECO:0000256" key="3">
    <source>
        <dbReference type="ARBA" id="ARBA00022679"/>
    </source>
</evidence>
<dbReference type="Proteomes" id="UP001208570">
    <property type="component" value="Unassembled WGS sequence"/>
</dbReference>
<evidence type="ECO:0000256" key="5">
    <source>
        <dbReference type="ARBA" id="ARBA00022832"/>
    </source>
</evidence>
<reference evidence="11" key="1">
    <citation type="journal article" date="2023" name="Mol. Biol. Evol.">
        <title>Third-Generation Sequencing Reveals the Adaptive Role of the Epigenome in Three Deep-Sea Polychaetes.</title>
        <authorList>
            <person name="Perez M."/>
            <person name="Aroh O."/>
            <person name="Sun Y."/>
            <person name="Lan Y."/>
            <person name="Juniper S.K."/>
            <person name="Young C.R."/>
            <person name="Angers B."/>
            <person name="Qian P.Y."/>
        </authorList>
    </citation>
    <scope>NUCLEOTIDE SEQUENCE</scope>
    <source>
        <strain evidence="11">P08H-3</strain>
    </source>
</reference>
<comment type="catalytic activity">
    <reaction evidence="10">
        <text>a very-long-chain acyl-CoA + malonyl-CoA + H(+) = a very-long-chain 3-oxoacyl-CoA + CO2 + CoA</text>
        <dbReference type="Rhea" id="RHEA:32727"/>
        <dbReference type="ChEBI" id="CHEBI:15378"/>
        <dbReference type="ChEBI" id="CHEBI:16526"/>
        <dbReference type="ChEBI" id="CHEBI:57287"/>
        <dbReference type="ChEBI" id="CHEBI:57384"/>
        <dbReference type="ChEBI" id="CHEBI:90725"/>
        <dbReference type="ChEBI" id="CHEBI:90736"/>
        <dbReference type="EC" id="2.3.1.199"/>
    </reaction>
</comment>
<keyword evidence="8 10" id="KW-0472">Membrane</keyword>
<dbReference type="AlphaFoldDB" id="A0AAD9JKH2"/>
<proteinExistence type="inferred from homology"/>
<feature type="transmembrane region" description="Helical" evidence="10">
    <location>
        <begin position="35"/>
        <end position="56"/>
    </location>
</feature>
<organism evidence="11 12">
    <name type="scientific">Paralvinella palmiformis</name>
    <dbReference type="NCBI Taxonomy" id="53620"/>
    <lineage>
        <taxon>Eukaryota</taxon>
        <taxon>Metazoa</taxon>
        <taxon>Spiralia</taxon>
        <taxon>Lophotrochozoa</taxon>
        <taxon>Annelida</taxon>
        <taxon>Polychaeta</taxon>
        <taxon>Sedentaria</taxon>
        <taxon>Canalipalpata</taxon>
        <taxon>Terebellida</taxon>
        <taxon>Terebelliformia</taxon>
        <taxon>Alvinellidae</taxon>
        <taxon>Paralvinella</taxon>
    </lineage>
</organism>
<evidence type="ECO:0000256" key="8">
    <source>
        <dbReference type="ARBA" id="ARBA00023136"/>
    </source>
</evidence>
<keyword evidence="2 10" id="KW-0444">Lipid biosynthesis</keyword>
<keyword evidence="3 10" id="KW-0808">Transferase</keyword>
<feature type="transmembrane region" description="Helical" evidence="10">
    <location>
        <begin position="135"/>
        <end position="156"/>
    </location>
</feature>
<evidence type="ECO:0000256" key="9">
    <source>
        <dbReference type="ARBA" id="ARBA00023160"/>
    </source>
</evidence>
<dbReference type="GO" id="GO:0009922">
    <property type="term" value="F:fatty acid elongase activity"/>
    <property type="evidence" value="ECO:0007669"/>
    <property type="project" value="UniProtKB-EC"/>
</dbReference>
<gene>
    <name evidence="11" type="ORF">LSH36_255g04101</name>
</gene>
<dbReference type="GO" id="GO:0005789">
    <property type="term" value="C:endoplasmic reticulum membrane"/>
    <property type="evidence" value="ECO:0007669"/>
    <property type="project" value="TreeGrafter"/>
</dbReference>
<evidence type="ECO:0000256" key="6">
    <source>
        <dbReference type="ARBA" id="ARBA00022989"/>
    </source>
</evidence>
<keyword evidence="9 10" id="KW-0275">Fatty acid biosynthesis</keyword>
<name>A0AAD9JKH2_9ANNE</name>
<dbReference type="Pfam" id="PF01151">
    <property type="entry name" value="ELO"/>
    <property type="match status" value="2"/>
</dbReference>
<comment type="caution">
    <text evidence="11">The sequence shown here is derived from an EMBL/GenBank/DDBJ whole genome shotgun (WGS) entry which is preliminary data.</text>
</comment>
<dbReference type="GO" id="GO:0030148">
    <property type="term" value="P:sphingolipid biosynthetic process"/>
    <property type="evidence" value="ECO:0007669"/>
    <property type="project" value="TreeGrafter"/>
</dbReference>
<evidence type="ECO:0000256" key="10">
    <source>
        <dbReference type="RuleBase" id="RU361115"/>
    </source>
</evidence>
<keyword evidence="12" id="KW-1185">Reference proteome</keyword>
<accession>A0AAD9JKH2</accession>
<dbReference type="PANTHER" id="PTHR11157:SF12">
    <property type="entry name" value="ELONGATION OF VERY LONG CHAIN FATTY ACIDS PROTEIN 4"/>
    <property type="match status" value="1"/>
</dbReference>
<dbReference type="GO" id="GO:0019367">
    <property type="term" value="P:fatty acid elongation, saturated fatty acid"/>
    <property type="evidence" value="ECO:0007669"/>
    <property type="project" value="TreeGrafter"/>
</dbReference>
<keyword evidence="5 10" id="KW-0276">Fatty acid metabolism</keyword>
<evidence type="ECO:0000313" key="11">
    <source>
        <dbReference type="EMBL" id="KAK2154878.1"/>
    </source>
</evidence>
<dbReference type="InterPro" id="IPR002076">
    <property type="entry name" value="ELO_fam"/>
</dbReference>
<sequence>MNNVMDGVLYLRDQYEYALLLADKRVANWLLMDSYLPTLLLTLTYLLSIFVGTVLMRNREPFNFKYTLFFYNASLVALNFHIFYELATVTWKLNYSYTCQLVDYSEDPDEMRIQFIVGMAHAANSIISGCQFPLWMQWALIGYGFSILTLFLNFYFQAYIKPSKVKKQKLKTNGTTHISNGFTNGYINEKKLN</sequence>
<evidence type="ECO:0000256" key="4">
    <source>
        <dbReference type="ARBA" id="ARBA00022692"/>
    </source>
</evidence>
<dbReference type="GO" id="GO:0042761">
    <property type="term" value="P:very long-chain fatty acid biosynthetic process"/>
    <property type="evidence" value="ECO:0007669"/>
    <property type="project" value="TreeGrafter"/>
</dbReference>
<comment type="similarity">
    <text evidence="10">Belongs to the ELO family.</text>
</comment>
<dbReference type="GO" id="GO:0034625">
    <property type="term" value="P:fatty acid elongation, monounsaturated fatty acid"/>
    <property type="evidence" value="ECO:0007669"/>
    <property type="project" value="TreeGrafter"/>
</dbReference>
<keyword evidence="6 10" id="KW-1133">Transmembrane helix</keyword>
<dbReference type="EMBL" id="JAODUP010000255">
    <property type="protein sequence ID" value="KAK2154878.1"/>
    <property type="molecule type" value="Genomic_DNA"/>
</dbReference>
<keyword evidence="4 10" id="KW-0812">Transmembrane</keyword>
<feature type="transmembrane region" description="Helical" evidence="10">
    <location>
        <begin position="68"/>
        <end position="87"/>
    </location>
</feature>
<dbReference type="PANTHER" id="PTHR11157">
    <property type="entry name" value="FATTY ACID ACYL TRANSFERASE-RELATED"/>
    <property type="match status" value="1"/>
</dbReference>
<comment type="caution">
    <text evidence="10">Lacks conserved residue(s) required for the propagation of feature annotation.</text>
</comment>
<evidence type="ECO:0000256" key="7">
    <source>
        <dbReference type="ARBA" id="ARBA00023098"/>
    </source>
</evidence>
<evidence type="ECO:0000256" key="2">
    <source>
        <dbReference type="ARBA" id="ARBA00022516"/>
    </source>
</evidence>
<evidence type="ECO:0000256" key="1">
    <source>
        <dbReference type="ARBA" id="ARBA00004141"/>
    </source>
</evidence>
<comment type="subcellular location">
    <subcellularLocation>
        <location evidence="1">Membrane</location>
        <topology evidence="1">Multi-pass membrane protein</topology>
    </subcellularLocation>
</comment>
<protein>
    <recommendedName>
        <fullName evidence="10">Elongation of very long chain fatty acids protein</fullName>
        <ecNumber evidence="10">2.3.1.199</ecNumber>
    </recommendedName>
    <alternativeName>
        <fullName evidence="10">Very-long-chain 3-oxoacyl-CoA synthase</fullName>
    </alternativeName>
</protein>
<dbReference type="GO" id="GO:0034626">
    <property type="term" value="P:fatty acid elongation, polyunsaturated fatty acid"/>
    <property type="evidence" value="ECO:0007669"/>
    <property type="project" value="TreeGrafter"/>
</dbReference>